<dbReference type="RefSeq" id="WP_060765370.1">
    <property type="nucleotide sequence ID" value="NZ_LCYA01000254.1"/>
</dbReference>
<evidence type="ECO:0000313" key="3">
    <source>
        <dbReference type="EMBL" id="PRW86538.1"/>
    </source>
</evidence>
<evidence type="ECO:0000313" key="2">
    <source>
        <dbReference type="EMBL" id="KWV77111.1"/>
    </source>
</evidence>
<proteinExistence type="predicted"/>
<gene>
    <name evidence="3" type="ORF">C7A10_24445</name>
    <name evidence="2" type="ORF">PFLmoz3_06094</name>
</gene>
<evidence type="ECO:0000256" key="1">
    <source>
        <dbReference type="SAM" id="MobiDB-lite"/>
    </source>
</evidence>
<name>A0A120G117_PSEFL</name>
<accession>A0A120G117</accession>
<dbReference type="Proteomes" id="UP000239731">
    <property type="component" value="Unassembled WGS sequence"/>
</dbReference>
<feature type="compositionally biased region" description="Basic and acidic residues" evidence="1">
    <location>
        <begin position="34"/>
        <end position="44"/>
    </location>
</feature>
<reference evidence="2 4" key="1">
    <citation type="submission" date="2015-05" db="EMBL/GenBank/DDBJ databases">
        <title>A genomic and transcriptomic approach to investigate the blue pigment phenotype in Pseudomonas fluorescens.</title>
        <authorList>
            <person name="Andreani N.A."/>
            <person name="Cardazzo B."/>
        </authorList>
    </citation>
    <scope>NUCLEOTIDE SEQUENCE [LARGE SCALE GENOMIC DNA]</scope>
    <source>
        <strain evidence="2 4">Ps_22</strain>
    </source>
</reference>
<feature type="region of interest" description="Disordered" evidence="1">
    <location>
        <begin position="29"/>
        <end position="53"/>
    </location>
</feature>
<dbReference type="EMBL" id="PVUH01000020">
    <property type="protein sequence ID" value="PRW86538.1"/>
    <property type="molecule type" value="Genomic_DNA"/>
</dbReference>
<organism evidence="2 4">
    <name type="scientific">Pseudomonas fluorescens</name>
    <dbReference type="NCBI Taxonomy" id="294"/>
    <lineage>
        <taxon>Bacteria</taxon>
        <taxon>Pseudomonadati</taxon>
        <taxon>Pseudomonadota</taxon>
        <taxon>Gammaproteobacteria</taxon>
        <taxon>Pseudomonadales</taxon>
        <taxon>Pseudomonadaceae</taxon>
        <taxon>Pseudomonas</taxon>
    </lineage>
</organism>
<evidence type="ECO:0000313" key="5">
    <source>
        <dbReference type="Proteomes" id="UP000239731"/>
    </source>
</evidence>
<dbReference type="EMBL" id="LCYA01000254">
    <property type="protein sequence ID" value="KWV77111.1"/>
    <property type="molecule type" value="Genomic_DNA"/>
</dbReference>
<reference evidence="3 5" key="2">
    <citation type="submission" date="2018-03" db="EMBL/GenBank/DDBJ databases">
        <title>Blue discolouration in mozzarella cheese caused by Pseudomonas fluorescens.</title>
        <authorList>
            <person name="Chiesa F."/>
            <person name="Dalmasso A."/>
            <person name="Lomonaco S."/>
        </authorList>
    </citation>
    <scope>NUCLEOTIDE SEQUENCE [LARGE SCALE GENOMIC DNA]</scope>
    <source>
        <strain evidence="3 5">11293</strain>
    </source>
</reference>
<dbReference type="PATRIC" id="fig|294.193.peg.710"/>
<protein>
    <submittedName>
        <fullName evidence="2">Uncharacterized protein</fullName>
    </submittedName>
</protein>
<evidence type="ECO:0000313" key="4">
    <source>
        <dbReference type="Proteomes" id="UP000061348"/>
    </source>
</evidence>
<dbReference type="Proteomes" id="UP000061348">
    <property type="component" value="Unassembled WGS sequence"/>
</dbReference>
<comment type="caution">
    <text evidence="2">The sequence shown here is derived from an EMBL/GenBank/DDBJ whole genome shotgun (WGS) entry which is preliminary data.</text>
</comment>
<dbReference type="AlphaFoldDB" id="A0A120G117"/>
<sequence>MNRDEMLQQIQERFELHLQITPFSVKLLPAEPEPETKPRNKESSQLDQASAQDLADIENALEAKG</sequence>